<name>A0A0A9AQX4_ARUDO</name>
<evidence type="ECO:0000313" key="1">
    <source>
        <dbReference type="EMBL" id="JAD51325.1"/>
    </source>
</evidence>
<accession>A0A0A9AQX4</accession>
<dbReference type="EMBL" id="GBRH01246570">
    <property type="protein sequence ID" value="JAD51325.1"/>
    <property type="molecule type" value="Transcribed_RNA"/>
</dbReference>
<sequence>MATKWCETSCKGLRSMKLGANTISH</sequence>
<proteinExistence type="predicted"/>
<organism evidence="1">
    <name type="scientific">Arundo donax</name>
    <name type="common">Giant reed</name>
    <name type="synonym">Donax arundinaceus</name>
    <dbReference type="NCBI Taxonomy" id="35708"/>
    <lineage>
        <taxon>Eukaryota</taxon>
        <taxon>Viridiplantae</taxon>
        <taxon>Streptophyta</taxon>
        <taxon>Embryophyta</taxon>
        <taxon>Tracheophyta</taxon>
        <taxon>Spermatophyta</taxon>
        <taxon>Magnoliopsida</taxon>
        <taxon>Liliopsida</taxon>
        <taxon>Poales</taxon>
        <taxon>Poaceae</taxon>
        <taxon>PACMAD clade</taxon>
        <taxon>Arundinoideae</taxon>
        <taxon>Arundineae</taxon>
        <taxon>Arundo</taxon>
    </lineage>
</organism>
<protein>
    <submittedName>
        <fullName evidence="1">Uncharacterized protein</fullName>
    </submittedName>
</protein>
<dbReference type="AlphaFoldDB" id="A0A0A9AQX4"/>
<reference evidence="1" key="2">
    <citation type="journal article" date="2015" name="Data Brief">
        <title>Shoot transcriptome of the giant reed, Arundo donax.</title>
        <authorList>
            <person name="Barrero R.A."/>
            <person name="Guerrero F.D."/>
            <person name="Moolhuijzen P."/>
            <person name="Goolsby J.A."/>
            <person name="Tidwell J."/>
            <person name="Bellgard S.E."/>
            <person name="Bellgard M.I."/>
        </authorList>
    </citation>
    <scope>NUCLEOTIDE SEQUENCE</scope>
    <source>
        <tissue evidence="1">Shoot tissue taken approximately 20 cm above the soil surface</tissue>
    </source>
</reference>
<reference evidence="1" key="1">
    <citation type="submission" date="2014-09" db="EMBL/GenBank/DDBJ databases">
        <authorList>
            <person name="Magalhaes I.L.F."/>
            <person name="Oliveira U."/>
            <person name="Santos F.R."/>
            <person name="Vidigal T.H.D.A."/>
            <person name="Brescovit A.D."/>
            <person name="Santos A.J."/>
        </authorList>
    </citation>
    <scope>NUCLEOTIDE SEQUENCE</scope>
    <source>
        <tissue evidence="1">Shoot tissue taken approximately 20 cm above the soil surface</tissue>
    </source>
</reference>